<feature type="transmembrane region" description="Helical" evidence="7">
    <location>
        <begin position="267"/>
        <end position="290"/>
    </location>
</feature>
<evidence type="ECO:0000256" key="7">
    <source>
        <dbReference type="SAM" id="Phobius"/>
    </source>
</evidence>
<dbReference type="AlphaFoldDB" id="A0A3D8JAA4"/>
<dbReference type="GO" id="GO:0015184">
    <property type="term" value="F:L-cystine transmembrane transporter activity"/>
    <property type="evidence" value="ECO:0007669"/>
    <property type="project" value="TreeGrafter"/>
</dbReference>
<dbReference type="PANTHER" id="PTHR42865">
    <property type="entry name" value="PROTON/GLUTAMATE-ASPARTATE SYMPORTER"/>
    <property type="match status" value="1"/>
</dbReference>
<feature type="transmembrane region" description="Helical" evidence="7">
    <location>
        <begin position="221"/>
        <end position="247"/>
    </location>
</feature>
<dbReference type="RefSeq" id="WP_115578787.1">
    <property type="nucleotide sequence ID" value="NZ_NXLX01000005.1"/>
</dbReference>
<feature type="transmembrane region" description="Helical" evidence="7">
    <location>
        <begin position="191"/>
        <end position="209"/>
    </location>
</feature>
<dbReference type="EMBL" id="NXLX01000005">
    <property type="protein sequence ID" value="RDU74105.1"/>
    <property type="molecule type" value="Genomic_DNA"/>
</dbReference>
<dbReference type="Pfam" id="PF00375">
    <property type="entry name" value="SDF"/>
    <property type="match status" value="1"/>
</dbReference>
<evidence type="ECO:0000256" key="3">
    <source>
        <dbReference type="ARBA" id="ARBA00022448"/>
    </source>
</evidence>
<dbReference type="GO" id="GO:0005886">
    <property type="term" value="C:plasma membrane"/>
    <property type="evidence" value="ECO:0007669"/>
    <property type="project" value="TreeGrafter"/>
</dbReference>
<dbReference type="InterPro" id="IPR001991">
    <property type="entry name" value="Na-dicarboxylate_symporter"/>
</dbReference>
<evidence type="ECO:0000256" key="5">
    <source>
        <dbReference type="ARBA" id="ARBA00022989"/>
    </source>
</evidence>
<comment type="subcellular location">
    <subcellularLocation>
        <location evidence="1">Membrane</location>
        <topology evidence="1">Multi-pass membrane protein</topology>
    </subcellularLocation>
</comment>
<feature type="transmembrane region" description="Helical" evidence="7">
    <location>
        <begin position="343"/>
        <end position="367"/>
    </location>
</feature>
<dbReference type="PRINTS" id="PR00173">
    <property type="entry name" value="EDTRNSPORT"/>
</dbReference>
<dbReference type="OrthoDB" id="9766690at2"/>
<dbReference type="GO" id="GO:0015293">
    <property type="term" value="F:symporter activity"/>
    <property type="evidence" value="ECO:0007669"/>
    <property type="project" value="InterPro"/>
</dbReference>
<dbReference type="InterPro" id="IPR036458">
    <property type="entry name" value="Na:dicarbo_symporter_sf"/>
</dbReference>
<keyword evidence="6 7" id="KW-0472">Membrane</keyword>
<feature type="transmembrane region" description="Helical" evidence="7">
    <location>
        <begin position="374"/>
        <end position="394"/>
    </location>
</feature>
<evidence type="ECO:0000313" key="8">
    <source>
        <dbReference type="EMBL" id="RDU74105.1"/>
    </source>
</evidence>
<proteinExistence type="inferred from homology"/>
<accession>A0A3D8JAA4</accession>
<evidence type="ECO:0000256" key="6">
    <source>
        <dbReference type="ARBA" id="ARBA00023136"/>
    </source>
</evidence>
<feature type="transmembrane region" description="Helical" evidence="7">
    <location>
        <begin position="43"/>
        <end position="63"/>
    </location>
</feature>
<feature type="transmembrane region" description="Helical" evidence="7">
    <location>
        <begin position="83"/>
        <end position="108"/>
    </location>
</feature>
<gene>
    <name evidence="8" type="ORF">CQA57_03170</name>
</gene>
<protein>
    <submittedName>
        <fullName evidence="8">Sodium:dicarboxylate symporter</fullName>
    </submittedName>
</protein>
<feature type="transmembrane region" description="Helical" evidence="7">
    <location>
        <begin position="400"/>
        <end position="424"/>
    </location>
</feature>
<keyword evidence="5 7" id="KW-1133">Transmembrane helix</keyword>
<evidence type="ECO:0000256" key="4">
    <source>
        <dbReference type="ARBA" id="ARBA00022692"/>
    </source>
</evidence>
<sequence length="461" mass="50463">MQSNFFQNFLMLSEYQTYGVLFCLFAFFYLLKKMQNRQIDFSIRMLTGLFGGILFGLILQFFAGYPNGEASSQIVWLIEVRNWFGFFADAFIACIKMLVIPIVGVSIIKVLLELDKDVKIAELFGRSLFWILFSTGIAAIIGVGLALVFDLGAQIQNIDSQREIREVKNIMQILLGLIPSNIIDSMSKNNVIALVFFCFVIGFGARAIAKEEQAKDFYQVFEKFILALHQIIMNVTLFIIRFMPYAIVCMMAEVLLTNGMDAIKSAISFVVLIYIAMFAMFIVHILMIASQGLNPLIFIKKALPVWIFAFSSRSSVGTLPLTISTLQQKMGVSGGVANFVASIGTTIGLNGCAGYFPAMVAIFIAFSVGVPIDFSFIVMVVLMAILGSLGIAGIPGSATMAASIMLTGIGFGEYFMLLSIILAIDPIIDMARTASNVSGAMTAAVCTDKGLKTLNLKVFNA</sequence>
<evidence type="ECO:0000256" key="2">
    <source>
        <dbReference type="ARBA" id="ARBA00006148"/>
    </source>
</evidence>
<evidence type="ECO:0000256" key="1">
    <source>
        <dbReference type="ARBA" id="ARBA00004141"/>
    </source>
</evidence>
<dbReference type="PANTHER" id="PTHR42865:SF5">
    <property type="entry name" value="L-CYSTINE TRANSPORTER TCYP"/>
    <property type="match status" value="1"/>
</dbReference>
<comment type="similarity">
    <text evidence="2">Belongs to the dicarboxylate/amino acid:cation symporter (DAACS) (TC 2.A.23) family.</text>
</comment>
<dbReference type="SUPFAM" id="SSF118215">
    <property type="entry name" value="Proton glutamate symport protein"/>
    <property type="match status" value="1"/>
</dbReference>
<reference evidence="8 9" key="1">
    <citation type="submission" date="2018-04" db="EMBL/GenBank/DDBJ databases">
        <title>Novel Campyloabacter and Helicobacter Species and Strains.</title>
        <authorList>
            <person name="Mannion A.J."/>
            <person name="Shen Z."/>
            <person name="Fox J.G."/>
        </authorList>
    </citation>
    <scope>NUCLEOTIDE SEQUENCE [LARGE SCALE GENOMIC DNA]</scope>
    <source>
        <strain evidence="8 9">MIT 04-9362</strain>
    </source>
</reference>
<feature type="transmembrane region" description="Helical" evidence="7">
    <location>
        <begin position="302"/>
        <end position="323"/>
    </location>
</feature>
<dbReference type="Proteomes" id="UP000256695">
    <property type="component" value="Unassembled WGS sequence"/>
</dbReference>
<feature type="transmembrane region" description="Helical" evidence="7">
    <location>
        <begin position="128"/>
        <end position="149"/>
    </location>
</feature>
<dbReference type="Gene3D" id="1.10.3860.10">
    <property type="entry name" value="Sodium:dicarboxylate symporter"/>
    <property type="match status" value="1"/>
</dbReference>
<comment type="caution">
    <text evidence="8">The sequence shown here is derived from an EMBL/GenBank/DDBJ whole genome shotgun (WGS) entry which is preliminary data.</text>
</comment>
<keyword evidence="3" id="KW-0813">Transport</keyword>
<name>A0A3D8JAA4_9HELI</name>
<keyword evidence="4 7" id="KW-0812">Transmembrane</keyword>
<organism evidence="8 9">
    <name type="scientific">Helicobacter anseris</name>
    <dbReference type="NCBI Taxonomy" id="375926"/>
    <lineage>
        <taxon>Bacteria</taxon>
        <taxon>Pseudomonadati</taxon>
        <taxon>Campylobacterota</taxon>
        <taxon>Epsilonproteobacteria</taxon>
        <taxon>Campylobacterales</taxon>
        <taxon>Helicobacteraceae</taxon>
        <taxon>Helicobacter</taxon>
    </lineage>
</organism>
<evidence type="ECO:0000313" key="9">
    <source>
        <dbReference type="Proteomes" id="UP000256695"/>
    </source>
</evidence>
<feature type="transmembrane region" description="Helical" evidence="7">
    <location>
        <begin position="15"/>
        <end position="31"/>
    </location>
</feature>
<keyword evidence="9" id="KW-1185">Reference proteome</keyword>